<dbReference type="PANTHER" id="PTHR24330">
    <property type="entry name" value="HOMEOBOX PROTEIN BARH-LIKE"/>
    <property type="match status" value="1"/>
</dbReference>
<sequence>MTAEGWRGWETVGGVGMTSAAVIPRARQAHGLPPELRAIPLTAPAPEQYGAGKREVAVGGAGAEQYGAGKRQRTGATKGPPTGIGGAAALRRGREEVRQLAGTLEEVRREMAEHTRRLTFALQCCCRRCTYITCAGTLEEVRREMAERTRRLEQELARSRQQQQQEQQRQRQQQQEQEEQRQRLREGAPSPSDRGSSGGGTRCGGKKEQESLQQCSKGSGSGGMRSGTANAYMSFCSAATASVIEEVEIEEEVDSEGEEAEGWYMVLEPTRRARVRDRVTVSDANFHAAADHVEVELLPQPRAAPDWGQDGPHGPPLSPPQGIEVEDEGGGVEVDTPVPGLGAPGLISVRGTGEAHLGGDATAGGARDLSLQAGRLGGGMGHGRLRLAGGDDDAEECVTLPMGVLLGPGRPRAQIARQWERMAEGLSRLSAAEQPPPPPEEPPVAQESAAPVIPSAALSEERAQERHQAAPPLASEVLELVREAATPLPSEVLELVREAAAPLPSEVLELVREVTRQQQLLGDLQREALGARNRSEAEAGEAARVSAQLQLNAALERVAALEASLHQQLQLQHQPVVDAPPPPPREPSAERPAVPEPPVPEELSESVPPPPRPAFSTNFGRLLSGGRGWQRLPLEKGGSDDEEEETRADVAAESAELPESADALPSVDHVLWGASHHQPRSSSGSGSSAQPGAADRAAQRARGAALLLQAQARADAAAAAAAAAAAQQQRAAAAWQRVAVDRSAQTEAPPPPPPLLPPPPPLPAPPQRQRPNTEGAVAAAVAAAVLSMASRFRDKCGAVAAAVAAAVLSMASRLSDVEARAAAAAAHAQQQSQQLADAMSAVNQDRARAQLEMHDKLAEAQAQAQLTEATLRRDLERLKERARLAEQQRDLERLKARARLAEQRARAAPQQRSILPARPPSSTSTSSSSTRSGGFLPLDISSFLPAVRLQPPPPPPPMAPPPAPPSTADSRLSEGQLDIPAGAHYSDGERVALTPRGRHVIEEGEWPRQHSHFPPPPPPPPLPPPRMVLAMGAYGSGRLRVRRRRPSARSGGGSSGSSGRSSGGGSGSSSASPLSSPQGPSPQASASVDSYGTPVPWRLAARTAAACQDGSGASGASSRQSGGAGAHGARSSCSSGDGSAPLAARGVLRLSASQRSGSSSSSGGSGSSTVDSPERRFVAAAARLGRQGDLEPGEILPS</sequence>
<accession>A0A836CME3</accession>
<feature type="compositionally biased region" description="Low complexity" evidence="2">
    <location>
        <begin position="159"/>
        <end position="175"/>
    </location>
</feature>
<evidence type="ECO:0000256" key="1">
    <source>
        <dbReference type="SAM" id="Coils"/>
    </source>
</evidence>
<dbReference type="Proteomes" id="UP000664859">
    <property type="component" value="Unassembled WGS sequence"/>
</dbReference>
<dbReference type="PANTHER" id="PTHR24330:SF19">
    <property type="entry name" value="MEDIATOR OF RNA POLYMERASE II TRANSCRIPTION SUBUNIT 29"/>
    <property type="match status" value="1"/>
</dbReference>
<feature type="region of interest" description="Disordered" evidence="2">
    <location>
        <begin position="302"/>
        <end position="331"/>
    </location>
</feature>
<feature type="region of interest" description="Disordered" evidence="2">
    <location>
        <begin position="717"/>
        <end position="775"/>
    </location>
</feature>
<feature type="compositionally biased region" description="Low complexity" evidence="2">
    <location>
        <begin position="1104"/>
        <end position="1136"/>
    </location>
</feature>
<protein>
    <submittedName>
        <fullName evidence="3">Uncharacterized protein</fullName>
    </submittedName>
</protein>
<evidence type="ECO:0000313" key="4">
    <source>
        <dbReference type="Proteomes" id="UP000664859"/>
    </source>
</evidence>
<evidence type="ECO:0000256" key="2">
    <source>
        <dbReference type="SAM" id="MobiDB-lite"/>
    </source>
</evidence>
<evidence type="ECO:0000313" key="3">
    <source>
        <dbReference type="EMBL" id="KAG5188711.1"/>
    </source>
</evidence>
<keyword evidence="4" id="KW-1185">Reference proteome</keyword>
<feature type="region of interest" description="Disordered" evidence="2">
    <location>
        <begin position="429"/>
        <end position="450"/>
    </location>
</feature>
<reference evidence="3" key="1">
    <citation type="submission" date="2021-02" db="EMBL/GenBank/DDBJ databases">
        <title>First Annotated Genome of the Yellow-green Alga Tribonema minus.</title>
        <authorList>
            <person name="Mahan K.M."/>
        </authorList>
    </citation>
    <scope>NUCLEOTIDE SEQUENCE</scope>
    <source>
        <strain evidence="3">UTEX B ZZ1240</strain>
    </source>
</reference>
<dbReference type="EMBL" id="JAFCMP010000066">
    <property type="protein sequence ID" value="KAG5188711.1"/>
    <property type="molecule type" value="Genomic_DNA"/>
</dbReference>
<feature type="compositionally biased region" description="Low complexity" evidence="2">
    <location>
        <begin position="920"/>
        <end position="932"/>
    </location>
</feature>
<feature type="compositionally biased region" description="Low complexity" evidence="2">
    <location>
        <begin position="1068"/>
        <end position="1088"/>
    </location>
</feature>
<organism evidence="3 4">
    <name type="scientific">Tribonema minus</name>
    <dbReference type="NCBI Taxonomy" id="303371"/>
    <lineage>
        <taxon>Eukaryota</taxon>
        <taxon>Sar</taxon>
        <taxon>Stramenopiles</taxon>
        <taxon>Ochrophyta</taxon>
        <taxon>PX clade</taxon>
        <taxon>Xanthophyceae</taxon>
        <taxon>Tribonematales</taxon>
        <taxon>Tribonemataceae</taxon>
        <taxon>Tribonema</taxon>
    </lineage>
</organism>
<proteinExistence type="predicted"/>
<keyword evidence="1" id="KW-0175">Coiled coil</keyword>
<gene>
    <name evidence="3" type="ORF">JKP88DRAFT_353349</name>
</gene>
<dbReference type="InterPro" id="IPR052145">
    <property type="entry name" value="Mediator/Homeobox_domain"/>
</dbReference>
<feature type="region of interest" description="Disordered" evidence="2">
    <location>
        <begin position="575"/>
        <end position="702"/>
    </location>
</feature>
<feature type="compositionally biased region" description="Low complexity" evidence="2">
    <location>
        <begin position="674"/>
        <end position="702"/>
    </location>
</feature>
<feature type="compositionally biased region" description="Gly residues" evidence="2">
    <location>
        <begin position="1050"/>
        <end position="1067"/>
    </location>
</feature>
<feature type="compositionally biased region" description="Pro residues" evidence="2">
    <location>
        <begin position="950"/>
        <end position="965"/>
    </location>
</feature>
<feature type="region of interest" description="Disordered" evidence="2">
    <location>
        <begin position="65"/>
        <end position="88"/>
    </location>
</feature>
<feature type="region of interest" description="Disordered" evidence="2">
    <location>
        <begin position="1104"/>
        <end position="1178"/>
    </location>
</feature>
<dbReference type="AlphaFoldDB" id="A0A836CME3"/>
<feature type="coiled-coil region" evidence="1">
    <location>
        <begin position="507"/>
        <end position="564"/>
    </location>
</feature>
<feature type="region of interest" description="Disordered" evidence="2">
    <location>
        <begin position="900"/>
        <end position="1092"/>
    </location>
</feature>
<comment type="caution">
    <text evidence="3">The sequence shown here is derived from an EMBL/GenBank/DDBJ whole genome shotgun (WGS) entry which is preliminary data.</text>
</comment>
<feature type="compositionally biased region" description="Basic and acidic residues" evidence="2">
    <location>
        <begin position="999"/>
        <end position="1008"/>
    </location>
</feature>
<feature type="compositionally biased region" description="Pro residues" evidence="2">
    <location>
        <begin position="748"/>
        <end position="768"/>
    </location>
</feature>
<feature type="compositionally biased region" description="Pro residues" evidence="2">
    <location>
        <begin position="1013"/>
        <end position="1026"/>
    </location>
</feature>
<feature type="region of interest" description="Disordered" evidence="2">
    <location>
        <begin position="152"/>
        <end position="224"/>
    </location>
</feature>
<name>A0A836CME3_9STRA</name>
<feature type="compositionally biased region" description="Low complexity" evidence="2">
    <location>
        <begin position="717"/>
        <end position="742"/>
    </location>
</feature>